<gene>
    <name evidence="1" type="ORF">C1H46_027981</name>
</gene>
<accession>A0A540LJM1</accession>
<protein>
    <submittedName>
        <fullName evidence="1">Uncharacterized protein</fullName>
    </submittedName>
</protein>
<keyword evidence="2" id="KW-1185">Reference proteome</keyword>
<dbReference type="Proteomes" id="UP000315295">
    <property type="component" value="Unassembled WGS sequence"/>
</dbReference>
<dbReference type="AlphaFoldDB" id="A0A540LJM1"/>
<sequence>MHTIMSSVLKIGLGARRGGAEAIRSESLRKIGELLGARLGALRRVGRSRRLSRRRSGRSEMIF</sequence>
<evidence type="ECO:0000313" key="1">
    <source>
        <dbReference type="EMBL" id="TQD86492.1"/>
    </source>
</evidence>
<reference evidence="1 2" key="1">
    <citation type="journal article" date="2019" name="G3 (Bethesda)">
        <title>Sequencing of a Wild Apple (Malus baccata) Genome Unravels the Differences Between Cultivated and Wild Apple Species Regarding Disease Resistance and Cold Tolerance.</title>
        <authorList>
            <person name="Chen X."/>
        </authorList>
    </citation>
    <scope>NUCLEOTIDE SEQUENCE [LARGE SCALE GENOMIC DNA]</scope>
    <source>
        <strain evidence="2">cv. Shandingzi</strain>
        <tissue evidence="1">Leaves</tissue>
    </source>
</reference>
<dbReference type="EMBL" id="VIEB01000564">
    <property type="protein sequence ID" value="TQD86492.1"/>
    <property type="molecule type" value="Genomic_DNA"/>
</dbReference>
<evidence type="ECO:0000313" key="2">
    <source>
        <dbReference type="Proteomes" id="UP000315295"/>
    </source>
</evidence>
<organism evidence="1 2">
    <name type="scientific">Malus baccata</name>
    <name type="common">Siberian crab apple</name>
    <name type="synonym">Pyrus baccata</name>
    <dbReference type="NCBI Taxonomy" id="106549"/>
    <lineage>
        <taxon>Eukaryota</taxon>
        <taxon>Viridiplantae</taxon>
        <taxon>Streptophyta</taxon>
        <taxon>Embryophyta</taxon>
        <taxon>Tracheophyta</taxon>
        <taxon>Spermatophyta</taxon>
        <taxon>Magnoliopsida</taxon>
        <taxon>eudicotyledons</taxon>
        <taxon>Gunneridae</taxon>
        <taxon>Pentapetalae</taxon>
        <taxon>rosids</taxon>
        <taxon>fabids</taxon>
        <taxon>Rosales</taxon>
        <taxon>Rosaceae</taxon>
        <taxon>Amygdaloideae</taxon>
        <taxon>Maleae</taxon>
        <taxon>Malus</taxon>
    </lineage>
</organism>
<name>A0A540LJM1_MALBA</name>
<proteinExistence type="predicted"/>
<comment type="caution">
    <text evidence="1">The sequence shown here is derived from an EMBL/GenBank/DDBJ whole genome shotgun (WGS) entry which is preliminary data.</text>
</comment>